<feature type="domain" description="Fe/B12 periplasmic-binding" evidence="2">
    <location>
        <begin position="1"/>
        <end position="244"/>
    </location>
</feature>
<dbReference type="Gene3D" id="1.20.58.2180">
    <property type="match status" value="1"/>
</dbReference>
<dbReference type="Proteomes" id="UP000031366">
    <property type="component" value="Unassembled WGS sequence"/>
</dbReference>
<dbReference type="PROSITE" id="PS50983">
    <property type="entry name" value="FE_B12_PBP"/>
    <property type="match status" value="1"/>
</dbReference>
<comment type="similarity">
    <text evidence="1">Belongs to the bacterial solute-binding protein 8 family.</text>
</comment>
<evidence type="ECO:0000313" key="4">
    <source>
        <dbReference type="Proteomes" id="UP000031366"/>
    </source>
</evidence>
<keyword evidence="4" id="KW-1185">Reference proteome</keyword>
<evidence type="ECO:0000313" key="3">
    <source>
        <dbReference type="EMBL" id="KIE46351.1"/>
    </source>
</evidence>
<accession>A0A0C1R778</accession>
<gene>
    <name evidence="3" type="ORF">U732_1884</name>
</gene>
<evidence type="ECO:0000256" key="1">
    <source>
        <dbReference type="ARBA" id="ARBA00008814"/>
    </source>
</evidence>
<dbReference type="InterPro" id="IPR050902">
    <property type="entry name" value="ABC_Transporter_SBP"/>
</dbReference>
<reference evidence="3 4" key="1">
    <citation type="journal article" date="2015" name="Infect. Genet. Evol.">
        <title>Genomic sequences of six botulinum neurotoxin-producing strains representing three clostridial species illustrate the mobility and diversity of botulinum neurotoxin genes.</title>
        <authorList>
            <person name="Smith T.J."/>
            <person name="Hill K.K."/>
            <person name="Xie G."/>
            <person name="Foley B.T."/>
            <person name="Williamson C.H."/>
            <person name="Foster J.T."/>
            <person name="Johnson S.L."/>
            <person name="Chertkov O."/>
            <person name="Teshima H."/>
            <person name="Gibbons H.S."/>
            <person name="Johnsky L.A."/>
            <person name="Karavis M.A."/>
            <person name="Smith L.A."/>
        </authorList>
    </citation>
    <scope>NUCLEOTIDE SEQUENCE [LARGE SCALE GENOMIC DNA]</scope>
    <source>
        <strain evidence="3 4">CDC 2741</strain>
    </source>
</reference>
<dbReference type="PANTHER" id="PTHR30535">
    <property type="entry name" value="VITAMIN B12-BINDING PROTEIN"/>
    <property type="match status" value="1"/>
</dbReference>
<evidence type="ECO:0000259" key="2">
    <source>
        <dbReference type="PROSITE" id="PS50983"/>
    </source>
</evidence>
<proteinExistence type="inferred from homology"/>
<dbReference type="Gene3D" id="3.40.50.1980">
    <property type="entry name" value="Nitrogenase molybdenum iron protein domain"/>
    <property type="match status" value="2"/>
</dbReference>
<name>A0A0C1R778_9CLOT</name>
<dbReference type="GO" id="GO:0071281">
    <property type="term" value="P:cellular response to iron ion"/>
    <property type="evidence" value="ECO:0007669"/>
    <property type="project" value="TreeGrafter"/>
</dbReference>
<sequence length="278" mass="32217">MHPSAKKSYEKSILNDMAPELKSASTNFVDNDFTIHMEEAKKLNPDAMIIWDYQEAEIEQLKNVGIPGIALKYGTLKDLQNGIKVIGDVLDKQDQASKLIEYHKETEEYFASVKDKYEQSKKPRVLYLRDEELKVAGSKSANNVFIEMSGGDNVSKDTPGQWVNVTMEQIIEWNPEIIYLSNFSDFKPKDILENKIEGQDWSKIDAVKNNKVYKTPMGIYRWDAPCAETPIMIKWMATVQQPEIFNKLDIKKELKDFYTKFLNYNLKEDEINRILNIK</sequence>
<dbReference type="PANTHER" id="PTHR30535:SF34">
    <property type="entry name" value="MOLYBDATE-BINDING PROTEIN MOLA"/>
    <property type="match status" value="1"/>
</dbReference>
<organism evidence="3 4">
    <name type="scientific">Clostridium argentinense CDC 2741</name>
    <dbReference type="NCBI Taxonomy" id="1418104"/>
    <lineage>
        <taxon>Bacteria</taxon>
        <taxon>Bacillati</taxon>
        <taxon>Bacillota</taxon>
        <taxon>Clostridia</taxon>
        <taxon>Eubacteriales</taxon>
        <taxon>Clostridiaceae</taxon>
        <taxon>Clostridium</taxon>
    </lineage>
</organism>
<protein>
    <submittedName>
        <fullName evidence="3">Periplasmic binding family protein</fullName>
    </submittedName>
</protein>
<dbReference type="InterPro" id="IPR002491">
    <property type="entry name" value="ABC_transptr_periplasmic_BD"/>
</dbReference>
<dbReference type="EMBL" id="AYSO01000017">
    <property type="protein sequence ID" value="KIE46351.1"/>
    <property type="molecule type" value="Genomic_DNA"/>
</dbReference>
<dbReference type="Pfam" id="PF01497">
    <property type="entry name" value="Peripla_BP_2"/>
    <property type="match status" value="1"/>
</dbReference>
<dbReference type="SUPFAM" id="SSF53807">
    <property type="entry name" value="Helical backbone' metal receptor"/>
    <property type="match status" value="1"/>
</dbReference>
<dbReference type="RefSeq" id="WP_202812767.1">
    <property type="nucleotide sequence ID" value="NZ_AYSO01000017.1"/>
</dbReference>
<dbReference type="AlphaFoldDB" id="A0A0C1R778"/>
<comment type="caution">
    <text evidence="3">The sequence shown here is derived from an EMBL/GenBank/DDBJ whole genome shotgun (WGS) entry which is preliminary data.</text>
</comment>